<accession>A0ABT3KXB5</accession>
<evidence type="ECO:0008006" key="4">
    <source>
        <dbReference type="Google" id="ProtNLM"/>
    </source>
</evidence>
<reference evidence="3" key="1">
    <citation type="submission" date="2023-07" db="EMBL/GenBank/DDBJ databases">
        <title>Verminephrobacter genomes.</title>
        <authorList>
            <person name="Lund M.B."/>
        </authorList>
    </citation>
    <scope>NUCLEOTIDE SEQUENCE [LARGE SCALE GENOMIC DNA]</scope>
    <source>
        <strain evidence="3">AtM5-05</strain>
    </source>
</reference>
<gene>
    <name evidence="2" type="ORF">D5039_18065</name>
</gene>
<sequence>MIARGPRRRGAWLFAGIVALFCALLAASGREYFEGAPREHNYLLRAGDLVGVTRLRLEGSVADASDHSYYYRPKVLLDGAQDDVRVNLRFPGDGAQAAAVQSRLLATREKDTLVLRWSAASDPARARWQVLRNDRIEIVLPTRFTQLILERGSVEARSAMEQLQVSGALVTVKGRVGHLDLSSTQCPQSCAKQARETQGKETDNCAQFMRETSALKIDAHGMQSIRVSAAIGKVELTHTEELKQLDLRLADPVSLSVDRVAPLFDAIRRGAGQRADLAACQPLTVPAPARDAAALELVTDDRPWPRTKSETGDDYD</sequence>
<protein>
    <recommendedName>
        <fullName evidence="4">Adhesin domain-containing protein</fullName>
    </recommendedName>
</protein>
<evidence type="ECO:0000313" key="2">
    <source>
        <dbReference type="EMBL" id="MCW5322977.1"/>
    </source>
</evidence>
<evidence type="ECO:0000313" key="3">
    <source>
        <dbReference type="Proteomes" id="UP001208935"/>
    </source>
</evidence>
<evidence type="ECO:0000256" key="1">
    <source>
        <dbReference type="SAM" id="MobiDB-lite"/>
    </source>
</evidence>
<dbReference type="RefSeq" id="WP_265283022.1">
    <property type="nucleotide sequence ID" value="NZ_QZCW01000003.1"/>
</dbReference>
<comment type="caution">
    <text evidence="2">The sequence shown here is derived from an EMBL/GenBank/DDBJ whole genome shotgun (WGS) entry which is preliminary data.</text>
</comment>
<keyword evidence="3" id="KW-1185">Reference proteome</keyword>
<proteinExistence type="predicted"/>
<dbReference type="Proteomes" id="UP001208935">
    <property type="component" value="Unassembled WGS sequence"/>
</dbReference>
<dbReference type="EMBL" id="QZCW01000003">
    <property type="protein sequence ID" value="MCW5322977.1"/>
    <property type="molecule type" value="Genomic_DNA"/>
</dbReference>
<feature type="region of interest" description="Disordered" evidence="1">
    <location>
        <begin position="296"/>
        <end position="316"/>
    </location>
</feature>
<feature type="compositionally biased region" description="Basic and acidic residues" evidence="1">
    <location>
        <begin position="299"/>
        <end position="316"/>
    </location>
</feature>
<organism evidence="2 3">
    <name type="scientific">Verminephrobacter aporrectodeae subsp. tuberculatae</name>
    <dbReference type="NCBI Taxonomy" id="1110392"/>
    <lineage>
        <taxon>Bacteria</taxon>
        <taxon>Pseudomonadati</taxon>
        <taxon>Pseudomonadota</taxon>
        <taxon>Betaproteobacteria</taxon>
        <taxon>Burkholderiales</taxon>
        <taxon>Comamonadaceae</taxon>
        <taxon>Verminephrobacter</taxon>
    </lineage>
</organism>
<name>A0ABT3KXB5_9BURK</name>